<gene>
    <name evidence="7" type="ORF">S01H4_43961</name>
</gene>
<evidence type="ECO:0000256" key="5">
    <source>
        <dbReference type="ARBA" id="ARBA00023136"/>
    </source>
</evidence>
<organism evidence="7">
    <name type="scientific">marine sediment metagenome</name>
    <dbReference type="NCBI Taxonomy" id="412755"/>
    <lineage>
        <taxon>unclassified sequences</taxon>
        <taxon>metagenomes</taxon>
        <taxon>ecological metagenomes</taxon>
    </lineage>
</organism>
<keyword evidence="3 6" id="KW-0812">Transmembrane</keyword>
<dbReference type="NCBIfam" id="NF037979">
    <property type="entry name" value="Na_transp"/>
    <property type="match status" value="1"/>
</dbReference>
<dbReference type="PANTHER" id="PTHR42948">
    <property type="entry name" value="TRANSPORTER"/>
    <property type="match status" value="1"/>
</dbReference>
<evidence type="ECO:0000256" key="2">
    <source>
        <dbReference type="ARBA" id="ARBA00022448"/>
    </source>
</evidence>
<feature type="non-terminal residue" evidence="7">
    <location>
        <position position="264"/>
    </location>
</feature>
<feature type="transmembrane region" description="Helical" evidence="6">
    <location>
        <begin position="148"/>
        <end position="164"/>
    </location>
</feature>
<dbReference type="InterPro" id="IPR000175">
    <property type="entry name" value="Na/ntran_symport"/>
</dbReference>
<feature type="transmembrane region" description="Helical" evidence="6">
    <location>
        <begin position="85"/>
        <end position="107"/>
    </location>
</feature>
<feature type="transmembrane region" description="Helical" evidence="6">
    <location>
        <begin position="215"/>
        <end position="242"/>
    </location>
</feature>
<keyword evidence="2" id="KW-0813">Transport</keyword>
<comment type="subcellular location">
    <subcellularLocation>
        <location evidence="1">Membrane</location>
        <topology evidence="1">Multi-pass membrane protein</topology>
    </subcellularLocation>
</comment>
<dbReference type="SUPFAM" id="SSF161070">
    <property type="entry name" value="SNF-like"/>
    <property type="match status" value="1"/>
</dbReference>
<evidence type="ECO:0000313" key="7">
    <source>
        <dbReference type="EMBL" id="GAH03028.1"/>
    </source>
</evidence>
<dbReference type="AlphaFoldDB" id="X1E309"/>
<dbReference type="CDD" id="cd10336">
    <property type="entry name" value="SLC6sbd_Tyt1-Like"/>
    <property type="match status" value="1"/>
</dbReference>
<keyword evidence="5 6" id="KW-0472">Membrane</keyword>
<sequence>MTRTREHWGSRVGFILAASGSAVGLGNIWKYPYMAGQHGGAAFTLIYLICIFVVGLPILLAEFAIGRKTQLNPVGAFKALSNNSAWKWVGFLGVTAAFIILSFYSVIGGWTIKYTFLALIGAFGDFNPGSDVAARMYSGFIDKPFEPALWHLLFMALCILIIARGVKSGIERWSKILMPLLLVILIVLVIRGITLEGSMEGIRFLFQPKWSDLDASGVVAALGHAFFTISLGMGAMITYGSYLRSDSDLLKSGLAIILLDTAIA</sequence>
<evidence type="ECO:0000256" key="6">
    <source>
        <dbReference type="SAM" id="Phobius"/>
    </source>
</evidence>
<proteinExistence type="predicted"/>
<feature type="transmembrane region" description="Helical" evidence="6">
    <location>
        <begin position="41"/>
        <end position="65"/>
    </location>
</feature>
<evidence type="ECO:0008006" key="8">
    <source>
        <dbReference type="Google" id="ProtNLM"/>
    </source>
</evidence>
<dbReference type="PANTHER" id="PTHR42948:SF1">
    <property type="entry name" value="TRANSPORTER"/>
    <property type="match status" value="1"/>
</dbReference>
<feature type="transmembrane region" description="Helical" evidence="6">
    <location>
        <begin position="176"/>
        <end position="195"/>
    </location>
</feature>
<evidence type="ECO:0000256" key="1">
    <source>
        <dbReference type="ARBA" id="ARBA00004141"/>
    </source>
</evidence>
<dbReference type="PROSITE" id="PS50267">
    <property type="entry name" value="NA_NEUROTRAN_SYMP_3"/>
    <property type="match status" value="1"/>
</dbReference>
<evidence type="ECO:0000256" key="4">
    <source>
        <dbReference type="ARBA" id="ARBA00022989"/>
    </source>
</evidence>
<reference evidence="7" key="1">
    <citation type="journal article" date="2014" name="Front. Microbiol.">
        <title>High frequency of phylogenetically diverse reductive dehalogenase-homologous genes in deep subseafloor sedimentary metagenomes.</title>
        <authorList>
            <person name="Kawai M."/>
            <person name="Futagami T."/>
            <person name="Toyoda A."/>
            <person name="Takaki Y."/>
            <person name="Nishi S."/>
            <person name="Hori S."/>
            <person name="Arai W."/>
            <person name="Tsubouchi T."/>
            <person name="Morono Y."/>
            <person name="Uchiyama I."/>
            <person name="Ito T."/>
            <person name="Fujiyama A."/>
            <person name="Inagaki F."/>
            <person name="Takami H."/>
        </authorList>
    </citation>
    <scope>NUCLEOTIDE SEQUENCE</scope>
    <source>
        <strain evidence="7">Expedition CK06-06</strain>
    </source>
</reference>
<dbReference type="InterPro" id="IPR037272">
    <property type="entry name" value="SNS_sf"/>
</dbReference>
<accession>X1E309</accession>
<evidence type="ECO:0000256" key="3">
    <source>
        <dbReference type="ARBA" id="ARBA00022692"/>
    </source>
</evidence>
<dbReference type="Pfam" id="PF00209">
    <property type="entry name" value="SNF"/>
    <property type="match status" value="2"/>
</dbReference>
<dbReference type="EMBL" id="BART01024311">
    <property type="protein sequence ID" value="GAH03028.1"/>
    <property type="molecule type" value="Genomic_DNA"/>
</dbReference>
<keyword evidence="4 6" id="KW-1133">Transmembrane helix</keyword>
<protein>
    <recommendedName>
        <fullName evidence="8">Transporter</fullName>
    </recommendedName>
</protein>
<name>X1E309_9ZZZZ</name>
<dbReference type="GO" id="GO:0016020">
    <property type="term" value="C:membrane"/>
    <property type="evidence" value="ECO:0007669"/>
    <property type="project" value="UniProtKB-SubCell"/>
</dbReference>
<dbReference type="PRINTS" id="PR00176">
    <property type="entry name" value="NANEUSMPORT"/>
</dbReference>
<comment type="caution">
    <text evidence="7">The sequence shown here is derived from an EMBL/GenBank/DDBJ whole genome shotgun (WGS) entry which is preliminary data.</text>
</comment>
<dbReference type="InterPro" id="IPR047218">
    <property type="entry name" value="YocR/YhdH-like"/>
</dbReference>
<feature type="transmembrane region" description="Helical" evidence="6">
    <location>
        <begin position="12"/>
        <end position="29"/>
    </location>
</feature>